<dbReference type="Proteomes" id="UP001174909">
    <property type="component" value="Unassembled WGS sequence"/>
</dbReference>
<accession>A0AA35RC99</accession>
<dbReference type="SUPFAM" id="SSF52540">
    <property type="entry name" value="P-loop containing nucleoside triphosphate hydrolases"/>
    <property type="match status" value="1"/>
</dbReference>
<dbReference type="EMBL" id="CASHTH010000799">
    <property type="protein sequence ID" value="CAI8007731.1"/>
    <property type="molecule type" value="Genomic_DNA"/>
</dbReference>
<dbReference type="Pfam" id="PF00004">
    <property type="entry name" value="AAA"/>
    <property type="match status" value="1"/>
</dbReference>
<dbReference type="InterPro" id="IPR003593">
    <property type="entry name" value="AAA+_ATPase"/>
</dbReference>
<evidence type="ECO:0000259" key="1">
    <source>
        <dbReference type="SMART" id="SM00382"/>
    </source>
</evidence>
<dbReference type="GO" id="GO:0016558">
    <property type="term" value="P:protein import into peroxisome matrix"/>
    <property type="evidence" value="ECO:0007669"/>
    <property type="project" value="TreeGrafter"/>
</dbReference>
<dbReference type="GO" id="GO:0005829">
    <property type="term" value="C:cytosol"/>
    <property type="evidence" value="ECO:0007669"/>
    <property type="project" value="TreeGrafter"/>
</dbReference>
<comment type="caution">
    <text evidence="2">The sequence shown here is derived from an EMBL/GenBank/DDBJ whole genome shotgun (WGS) entry which is preliminary data.</text>
</comment>
<proteinExistence type="predicted"/>
<dbReference type="InterPro" id="IPR050168">
    <property type="entry name" value="AAA_ATPase_domain"/>
</dbReference>
<evidence type="ECO:0000313" key="3">
    <source>
        <dbReference type="Proteomes" id="UP001174909"/>
    </source>
</evidence>
<dbReference type="InterPro" id="IPR027417">
    <property type="entry name" value="P-loop_NTPase"/>
</dbReference>
<dbReference type="AlphaFoldDB" id="A0AA35RC99"/>
<dbReference type="GO" id="GO:0005524">
    <property type="term" value="F:ATP binding"/>
    <property type="evidence" value="ECO:0007669"/>
    <property type="project" value="InterPro"/>
</dbReference>
<dbReference type="GO" id="GO:0005778">
    <property type="term" value="C:peroxisomal membrane"/>
    <property type="evidence" value="ECO:0007669"/>
    <property type="project" value="TreeGrafter"/>
</dbReference>
<protein>
    <submittedName>
        <fullName evidence="2">Peroxisome biogenesis factor 1</fullName>
    </submittedName>
</protein>
<dbReference type="PANTHER" id="PTHR23077">
    <property type="entry name" value="AAA-FAMILY ATPASE"/>
    <property type="match status" value="1"/>
</dbReference>
<evidence type="ECO:0000313" key="2">
    <source>
        <dbReference type="EMBL" id="CAI8007731.1"/>
    </source>
</evidence>
<dbReference type="SMART" id="SM00382">
    <property type="entry name" value="AAA"/>
    <property type="match status" value="1"/>
</dbReference>
<dbReference type="PANTHER" id="PTHR23077:SF12">
    <property type="entry name" value="PEROXISOMAL ATPASE PEX1"/>
    <property type="match status" value="1"/>
</dbReference>
<organism evidence="2 3">
    <name type="scientific">Geodia barretti</name>
    <name type="common">Barrett's horny sponge</name>
    <dbReference type="NCBI Taxonomy" id="519541"/>
    <lineage>
        <taxon>Eukaryota</taxon>
        <taxon>Metazoa</taxon>
        <taxon>Porifera</taxon>
        <taxon>Demospongiae</taxon>
        <taxon>Heteroscleromorpha</taxon>
        <taxon>Tetractinellida</taxon>
        <taxon>Astrophorina</taxon>
        <taxon>Geodiidae</taxon>
        <taxon>Geodia</taxon>
    </lineage>
</organism>
<dbReference type="Gene3D" id="3.40.50.300">
    <property type="entry name" value="P-loop containing nucleotide triphosphate hydrolases"/>
    <property type="match status" value="1"/>
</dbReference>
<keyword evidence="3" id="KW-1185">Reference proteome</keyword>
<dbReference type="InterPro" id="IPR003959">
    <property type="entry name" value="ATPase_AAA_core"/>
</dbReference>
<reference evidence="2" key="1">
    <citation type="submission" date="2023-03" db="EMBL/GenBank/DDBJ databases">
        <authorList>
            <person name="Steffen K."/>
            <person name="Cardenas P."/>
        </authorList>
    </citation>
    <scope>NUCLEOTIDE SEQUENCE</scope>
</reference>
<sequence length="123" mass="13582">MICDVYLQYPKLYSQCPIRMCRGTLLYGPPGTGKTLLAGSIAREFSLNFVSIKGPEILSKYIGASEQAVRDLFVRAQAAKPCVLFFDEFDSLAPKRGQDRTGVTDRVVNQLLTQMDGVESLEG</sequence>
<gene>
    <name evidence="2" type="ORF">GBAR_LOCUS5353</name>
</gene>
<feature type="domain" description="AAA+ ATPase" evidence="1">
    <location>
        <begin position="20"/>
        <end position="113"/>
    </location>
</feature>
<name>A0AA35RC99_GEOBA</name>
<dbReference type="GO" id="GO:0016887">
    <property type="term" value="F:ATP hydrolysis activity"/>
    <property type="evidence" value="ECO:0007669"/>
    <property type="project" value="InterPro"/>
</dbReference>